<accession>A0A2P6SJ89</accession>
<organism evidence="2 3">
    <name type="scientific">Rosa chinensis</name>
    <name type="common">China rose</name>
    <dbReference type="NCBI Taxonomy" id="74649"/>
    <lineage>
        <taxon>Eukaryota</taxon>
        <taxon>Viridiplantae</taxon>
        <taxon>Streptophyta</taxon>
        <taxon>Embryophyta</taxon>
        <taxon>Tracheophyta</taxon>
        <taxon>Spermatophyta</taxon>
        <taxon>Magnoliopsida</taxon>
        <taxon>eudicotyledons</taxon>
        <taxon>Gunneridae</taxon>
        <taxon>Pentapetalae</taxon>
        <taxon>rosids</taxon>
        <taxon>fabids</taxon>
        <taxon>Rosales</taxon>
        <taxon>Rosaceae</taxon>
        <taxon>Rosoideae</taxon>
        <taxon>Rosoideae incertae sedis</taxon>
        <taxon>Rosa</taxon>
    </lineage>
</organism>
<dbReference type="EMBL" id="PDCK01000039">
    <property type="protein sequence ID" value="PRQ58744.1"/>
    <property type="molecule type" value="Genomic_DNA"/>
</dbReference>
<evidence type="ECO:0000313" key="2">
    <source>
        <dbReference type="EMBL" id="PRQ58744.1"/>
    </source>
</evidence>
<proteinExistence type="predicted"/>
<keyword evidence="3" id="KW-1185">Reference proteome</keyword>
<evidence type="ECO:0000313" key="3">
    <source>
        <dbReference type="Proteomes" id="UP000238479"/>
    </source>
</evidence>
<comment type="caution">
    <text evidence="2">The sequence shown here is derived from an EMBL/GenBank/DDBJ whole genome shotgun (WGS) entry which is preliminary data.</text>
</comment>
<dbReference type="Pfam" id="PF16486">
    <property type="entry name" value="ArgoN"/>
    <property type="match status" value="1"/>
</dbReference>
<name>A0A2P6SJ89_ROSCH</name>
<feature type="domain" description="Protein argonaute N-terminal" evidence="1">
    <location>
        <begin position="53"/>
        <end position="121"/>
    </location>
</feature>
<dbReference type="STRING" id="74649.A0A2P6SJ89"/>
<dbReference type="Proteomes" id="UP000238479">
    <property type="component" value="Chromosome 1"/>
</dbReference>
<protein>
    <recommendedName>
        <fullName evidence="1">Protein argonaute N-terminal domain-containing protein</fullName>
    </recommendedName>
</protein>
<gene>
    <name evidence="2" type="ORF">RchiOBHm_Chr1g0362631</name>
</gene>
<evidence type="ECO:0000259" key="1">
    <source>
        <dbReference type="Pfam" id="PF16486"/>
    </source>
</evidence>
<dbReference type="AlphaFoldDB" id="A0A2P6SJ89"/>
<dbReference type="InterPro" id="IPR032474">
    <property type="entry name" value="Argonaute_N"/>
</dbReference>
<dbReference type="Gramene" id="PRQ58744">
    <property type="protein sequence ID" value="PRQ58744"/>
    <property type="gene ID" value="RchiOBHm_Chr1g0362631"/>
</dbReference>
<sequence>MIRDPFDLTPAPEDPVVVCAIYMAVARAVTLTSTPAAVPPPPLRLGFGTVGERVQVFANHFRVEVEEGHLYHYDVSITPACSSKKINKAVIDELVYMYRLRHVFPVYDGLNSLYTTLPYPFS</sequence>
<reference evidence="2 3" key="1">
    <citation type="journal article" date="2018" name="Nat. Genet.">
        <title>The Rosa genome provides new insights in the design of modern roses.</title>
        <authorList>
            <person name="Bendahmane M."/>
        </authorList>
    </citation>
    <scope>NUCLEOTIDE SEQUENCE [LARGE SCALE GENOMIC DNA]</scope>
    <source>
        <strain evidence="3">cv. Old Blush</strain>
    </source>
</reference>